<dbReference type="SUPFAM" id="SSF53756">
    <property type="entry name" value="UDP-Glycosyltransferase/glycogen phosphorylase"/>
    <property type="match status" value="1"/>
</dbReference>
<dbReference type="GO" id="GO:0016758">
    <property type="term" value="F:hexosyltransferase activity"/>
    <property type="evidence" value="ECO:0007669"/>
    <property type="project" value="InterPro"/>
</dbReference>
<dbReference type="KEGG" id="elut:CKA38_04490"/>
<dbReference type="PANTHER" id="PTHR43025:SF3">
    <property type="entry name" value="MONOGALACTOSYLDIACYLGLYCEROL SYNTHASE 1, CHLOROPLASTIC"/>
    <property type="match status" value="1"/>
</dbReference>
<dbReference type="InterPro" id="IPR007235">
    <property type="entry name" value="Glyco_trans_28_C"/>
</dbReference>
<reference evidence="2 3" key="1">
    <citation type="journal article" date="2018" name="Syst. Appl. Microbiol.">
        <title>Ereboglobus luteus gen. nov. sp. nov. from cockroach guts, and new insights into the oxygen relationship of the genera Opitutus and Didymococcus (Verrucomicrobia: Opitutaceae).</title>
        <authorList>
            <person name="Tegtmeier D."/>
            <person name="Belitz A."/>
            <person name="Radek R."/>
            <person name="Heimerl T."/>
            <person name="Brune A."/>
        </authorList>
    </citation>
    <scope>NUCLEOTIDE SEQUENCE [LARGE SCALE GENOMIC DNA]</scope>
    <source>
        <strain evidence="2 3">Ho45</strain>
    </source>
</reference>
<dbReference type="OrthoDB" id="184567at2"/>
<name>A0A2U8E6P4_9BACT</name>
<dbReference type="RefSeq" id="WP_108826409.1">
    <property type="nucleotide sequence ID" value="NZ_CP023004.1"/>
</dbReference>
<evidence type="ECO:0000313" key="2">
    <source>
        <dbReference type="EMBL" id="AWI10511.1"/>
    </source>
</evidence>
<feature type="domain" description="Glycosyl transferase family 28 C-terminal" evidence="1">
    <location>
        <begin position="222"/>
        <end position="317"/>
    </location>
</feature>
<evidence type="ECO:0000313" key="3">
    <source>
        <dbReference type="Proteomes" id="UP000244896"/>
    </source>
</evidence>
<organism evidence="2 3">
    <name type="scientific">Ereboglobus luteus</name>
    <dbReference type="NCBI Taxonomy" id="1796921"/>
    <lineage>
        <taxon>Bacteria</taxon>
        <taxon>Pseudomonadati</taxon>
        <taxon>Verrucomicrobiota</taxon>
        <taxon>Opitutia</taxon>
        <taxon>Opitutales</taxon>
        <taxon>Opitutaceae</taxon>
        <taxon>Ereboglobus</taxon>
    </lineage>
</organism>
<dbReference type="PANTHER" id="PTHR43025">
    <property type="entry name" value="MONOGALACTOSYLDIACYLGLYCEROL SYNTHASE"/>
    <property type="match status" value="1"/>
</dbReference>
<dbReference type="AlphaFoldDB" id="A0A2U8E6P4"/>
<dbReference type="Gene3D" id="3.40.50.2000">
    <property type="entry name" value="Glycogen Phosphorylase B"/>
    <property type="match status" value="1"/>
</dbReference>
<dbReference type="Pfam" id="PF04101">
    <property type="entry name" value="Glyco_tran_28_C"/>
    <property type="match status" value="1"/>
</dbReference>
<dbReference type="EMBL" id="CP023004">
    <property type="protein sequence ID" value="AWI10511.1"/>
    <property type="molecule type" value="Genomic_DNA"/>
</dbReference>
<evidence type="ECO:0000259" key="1">
    <source>
        <dbReference type="Pfam" id="PF04101"/>
    </source>
</evidence>
<keyword evidence="2" id="KW-0808">Transferase</keyword>
<keyword evidence="3" id="KW-1185">Reference proteome</keyword>
<accession>A0A2U8E6P4</accession>
<sequence>MPAQPSSEKFRILVLTSSTGGGHDARAQAFAEWCYQLYPGHVDVRIEQMLEKSSMLNRGGVSFYNWIQKKIPLLHTAFFGFVEIYGRLNNHSVVLGRGYYRNVLCEYRPHLVLSVHDCLNRGYFQLARKLLGHERVRCATYCGEFSGGWGYSRNWVEPTVDLYISRTETANDYAVKKLGMAGNRTLVRGHFMRPSAHLEQIDADQRAISRKRRYGLSPDVFTVFLATGSNGANNHFELLPALVKHRDRCQAIIICGHNRDVYNDLMRWRAENPEFRCHIEGYSESVHLLIQAADAIVTRGGTTTCAQALHYSCPIIFNGFGGVMPQEKLTLKYFRNTAGSSIIRNADDFAEIIDQWMTSPATYRTYSENFANARYEEDPARVIDELVALAREAAPHLPEPLRQPFPPVNGHGFCAKVK</sequence>
<protein>
    <submittedName>
        <fullName evidence="2">Glycosyltransferase</fullName>
    </submittedName>
</protein>
<gene>
    <name evidence="2" type="ORF">CKA38_04490</name>
</gene>
<dbReference type="Proteomes" id="UP000244896">
    <property type="component" value="Chromosome"/>
</dbReference>
<dbReference type="InterPro" id="IPR050519">
    <property type="entry name" value="Glycosyltransf_28_UgtP"/>
</dbReference>
<proteinExistence type="predicted"/>